<dbReference type="EMBL" id="PKPP01000944">
    <property type="protein sequence ID" value="PWA87123.1"/>
    <property type="molecule type" value="Genomic_DNA"/>
</dbReference>
<dbReference type="PANTHER" id="PTHR43205:SF85">
    <property type="entry name" value="OXIDOREDUCTASE"/>
    <property type="match status" value="1"/>
</dbReference>
<evidence type="ECO:0000313" key="1">
    <source>
        <dbReference type="EMBL" id="PWA87123.1"/>
    </source>
</evidence>
<dbReference type="OrthoDB" id="809632at2759"/>
<dbReference type="AlphaFoldDB" id="A0A2U1PMY0"/>
<name>A0A2U1PMY0_ARTAN</name>
<organism evidence="1 2">
    <name type="scientific">Artemisia annua</name>
    <name type="common">Sweet wormwood</name>
    <dbReference type="NCBI Taxonomy" id="35608"/>
    <lineage>
        <taxon>Eukaryota</taxon>
        <taxon>Viridiplantae</taxon>
        <taxon>Streptophyta</taxon>
        <taxon>Embryophyta</taxon>
        <taxon>Tracheophyta</taxon>
        <taxon>Spermatophyta</taxon>
        <taxon>Magnoliopsida</taxon>
        <taxon>eudicotyledons</taxon>
        <taxon>Gunneridae</taxon>
        <taxon>Pentapetalae</taxon>
        <taxon>asterids</taxon>
        <taxon>campanulids</taxon>
        <taxon>Asterales</taxon>
        <taxon>Asteraceae</taxon>
        <taxon>Asteroideae</taxon>
        <taxon>Anthemideae</taxon>
        <taxon>Artemisiinae</taxon>
        <taxon>Artemisia</taxon>
    </lineage>
</organism>
<evidence type="ECO:0000313" key="2">
    <source>
        <dbReference type="Proteomes" id="UP000245207"/>
    </source>
</evidence>
<dbReference type="Gene3D" id="3.90.180.10">
    <property type="entry name" value="Medium-chain alcohol dehydrogenases, catalytic domain"/>
    <property type="match status" value="1"/>
</dbReference>
<dbReference type="Gene3D" id="3.40.50.720">
    <property type="entry name" value="NAD(P)-binding Rossmann-like Domain"/>
    <property type="match status" value="1"/>
</dbReference>
<gene>
    <name evidence="1" type="ORF">CTI12_AA134620</name>
</gene>
<reference evidence="1 2" key="1">
    <citation type="journal article" date="2018" name="Mol. Plant">
        <title>The genome of Artemisia annua provides insight into the evolution of Asteraceae family and artemisinin biosynthesis.</title>
        <authorList>
            <person name="Shen Q."/>
            <person name="Zhang L."/>
            <person name="Liao Z."/>
            <person name="Wang S."/>
            <person name="Yan T."/>
            <person name="Shi P."/>
            <person name="Liu M."/>
            <person name="Fu X."/>
            <person name="Pan Q."/>
            <person name="Wang Y."/>
            <person name="Lv Z."/>
            <person name="Lu X."/>
            <person name="Zhang F."/>
            <person name="Jiang W."/>
            <person name="Ma Y."/>
            <person name="Chen M."/>
            <person name="Hao X."/>
            <person name="Li L."/>
            <person name="Tang Y."/>
            <person name="Lv G."/>
            <person name="Zhou Y."/>
            <person name="Sun X."/>
            <person name="Brodelius P.E."/>
            <person name="Rose J.K.C."/>
            <person name="Tang K."/>
        </authorList>
    </citation>
    <scope>NUCLEOTIDE SEQUENCE [LARGE SCALE GENOMIC DNA]</scope>
    <source>
        <strain evidence="2">cv. Huhao1</strain>
        <tissue evidence="1">Leaf</tissue>
    </source>
</reference>
<keyword evidence="2" id="KW-1185">Reference proteome</keyword>
<sequence>MNLYGRVSICGVISEYTGVGKPGAPDMLNVIHKRVTIKGFLAMDYMSLFPEFVSTTIDLIRTGKLHVLEDVSFGLESVPSAFVGLFRGYNVGKRIVQVSMIKGSDTHDLPT</sequence>
<accession>A0A2U1PMY0</accession>
<dbReference type="InterPro" id="IPR011032">
    <property type="entry name" value="GroES-like_sf"/>
</dbReference>
<comment type="caution">
    <text evidence="1">The sequence shown here is derived from an EMBL/GenBank/DDBJ whole genome shotgun (WGS) entry which is preliminary data.</text>
</comment>
<dbReference type="InterPro" id="IPR045010">
    <property type="entry name" value="MDR_fam"/>
</dbReference>
<dbReference type="STRING" id="35608.A0A2U1PMY0"/>
<dbReference type="PANTHER" id="PTHR43205">
    <property type="entry name" value="PROSTAGLANDIN REDUCTASE"/>
    <property type="match status" value="1"/>
</dbReference>
<dbReference type="Proteomes" id="UP000245207">
    <property type="component" value="Unassembled WGS sequence"/>
</dbReference>
<protein>
    <submittedName>
        <fullName evidence="1">Alcohol dehydrogenase superfamily, zinc-type</fullName>
    </submittedName>
</protein>
<dbReference type="GO" id="GO:0016628">
    <property type="term" value="F:oxidoreductase activity, acting on the CH-CH group of donors, NAD or NADP as acceptor"/>
    <property type="evidence" value="ECO:0007669"/>
    <property type="project" value="InterPro"/>
</dbReference>
<proteinExistence type="predicted"/>
<dbReference type="SUPFAM" id="SSF50129">
    <property type="entry name" value="GroES-like"/>
    <property type="match status" value="1"/>
</dbReference>